<keyword evidence="2 7" id="KW-0436">Ligase</keyword>
<dbReference type="AlphaFoldDB" id="A0A0W8FQU6"/>
<dbReference type="InterPro" id="IPR000873">
    <property type="entry name" value="AMP-dep_synth/lig_dom"/>
</dbReference>
<dbReference type="GO" id="GO:0005324">
    <property type="term" value="F:long-chain fatty acid transmembrane transporter activity"/>
    <property type="evidence" value="ECO:0007669"/>
    <property type="project" value="TreeGrafter"/>
</dbReference>
<accession>A0A0W8FQU6</accession>
<dbReference type="PANTHER" id="PTHR43107">
    <property type="entry name" value="LONG-CHAIN FATTY ACID TRANSPORT PROTEIN"/>
    <property type="match status" value="1"/>
</dbReference>
<dbReference type="EMBL" id="LNQE01000944">
    <property type="protein sequence ID" value="KUG22691.1"/>
    <property type="molecule type" value="Genomic_DNA"/>
</dbReference>
<feature type="domain" description="AMP-dependent synthetase/ligase" evidence="5">
    <location>
        <begin position="54"/>
        <end position="403"/>
    </location>
</feature>
<dbReference type="InterPro" id="IPR025110">
    <property type="entry name" value="AMP-bd_C"/>
</dbReference>
<evidence type="ECO:0000256" key="2">
    <source>
        <dbReference type="ARBA" id="ARBA00022598"/>
    </source>
</evidence>
<dbReference type="GO" id="GO:0005524">
    <property type="term" value="F:ATP binding"/>
    <property type="evidence" value="ECO:0007669"/>
    <property type="project" value="UniProtKB-KW"/>
</dbReference>
<dbReference type="PANTHER" id="PTHR43107:SF15">
    <property type="entry name" value="FATTY ACID TRANSPORT PROTEIN 3, ISOFORM A"/>
    <property type="match status" value="1"/>
</dbReference>
<proteinExistence type="inferred from homology"/>
<evidence type="ECO:0000256" key="4">
    <source>
        <dbReference type="ARBA" id="ARBA00022840"/>
    </source>
</evidence>
<organism evidence="7">
    <name type="scientific">hydrocarbon metagenome</name>
    <dbReference type="NCBI Taxonomy" id="938273"/>
    <lineage>
        <taxon>unclassified sequences</taxon>
        <taxon>metagenomes</taxon>
        <taxon>ecological metagenomes</taxon>
    </lineage>
</organism>
<dbReference type="GO" id="GO:0044539">
    <property type="term" value="P:long-chain fatty acid import into cell"/>
    <property type="evidence" value="ECO:0007669"/>
    <property type="project" value="TreeGrafter"/>
</dbReference>
<keyword evidence="4" id="KW-0067">ATP-binding</keyword>
<feature type="domain" description="AMP-binding enzyme C-terminal" evidence="6">
    <location>
        <begin position="467"/>
        <end position="540"/>
    </location>
</feature>
<comment type="similarity">
    <text evidence="1">Belongs to the ATP-dependent AMP-binding enzyme family.</text>
</comment>
<dbReference type="EC" id="6.2.1.3" evidence="7"/>
<dbReference type="InterPro" id="IPR042099">
    <property type="entry name" value="ANL_N_sf"/>
</dbReference>
<name>A0A0W8FQU6_9ZZZZ</name>
<dbReference type="InterPro" id="IPR045851">
    <property type="entry name" value="AMP-bd_C_sf"/>
</dbReference>
<dbReference type="Pfam" id="PF13193">
    <property type="entry name" value="AMP-binding_C"/>
    <property type="match status" value="1"/>
</dbReference>
<dbReference type="GO" id="GO:0004467">
    <property type="term" value="F:long-chain fatty acid-CoA ligase activity"/>
    <property type="evidence" value="ECO:0007669"/>
    <property type="project" value="UniProtKB-EC"/>
</dbReference>
<dbReference type="GO" id="GO:0005886">
    <property type="term" value="C:plasma membrane"/>
    <property type="evidence" value="ECO:0007669"/>
    <property type="project" value="TreeGrafter"/>
</dbReference>
<reference evidence="7" key="1">
    <citation type="journal article" date="2015" name="Proc. Natl. Acad. Sci. U.S.A.">
        <title>Networks of energetic and metabolic interactions define dynamics in microbial communities.</title>
        <authorList>
            <person name="Embree M."/>
            <person name="Liu J.K."/>
            <person name="Al-Bassam M.M."/>
            <person name="Zengler K."/>
        </authorList>
    </citation>
    <scope>NUCLEOTIDE SEQUENCE</scope>
</reference>
<evidence type="ECO:0000259" key="6">
    <source>
        <dbReference type="Pfam" id="PF13193"/>
    </source>
</evidence>
<evidence type="ECO:0000256" key="3">
    <source>
        <dbReference type="ARBA" id="ARBA00022741"/>
    </source>
</evidence>
<evidence type="ECO:0000313" key="7">
    <source>
        <dbReference type="EMBL" id="KUG22691.1"/>
    </source>
</evidence>
<dbReference type="SUPFAM" id="SSF56801">
    <property type="entry name" value="Acetyl-CoA synthetase-like"/>
    <property type="match status" value="1"/>
</dbReference>
<gene>
    <name evidence="7" type="ORF">ASZ90_007526</name>
</gene>
<evidence type="ECO:0000256" key="1">
    <source>
        <dbReference type="ARBA" id="ARBA00006432"/>
    </source>
</evidence>
<comment type="caution">
    <text evidence="7">The sequence shown here is derived from an EMBL/GenBank/DDBJ whole genome shotgun (WGS) entry which is preliminary data.</text>
</comment>
<dbReference type="Gene3D" id="3.40.50.12780">
    <property type="entry name" value="N-terminal domain of ligase-like"/>
    <property type="match status" value="1"/>
</dbReference>
<dbReference type="InterPro" id="IPR020845">
    <property type="entry name" value="AMP-binding_CS"/>
</dbReference>
<dbReference type="PROSITE" id="PS00455">
    <property type="entry name" value="AMP_BINDING"/>
    <property type="match status" value="1"/>
</dbReference>
<protein>
    <submittedName>
        <fullName evidence="7">Long-chain-fatty-acid--coa ligase</fullName>
        <ecNumber evidence="7">6.2.1.3</ecNumber>
    </submittedName>
</protein>
<evidence type="ECO:0000259" key="5">
    <source>
        <dbReference type="Pfam" id="PF00501"/>
    </source>
</evidence>
<dbReference type="Gene3D" id="3.30.300.30">
    <property type="match status" value="1"/>
</dbReference>
<keyword evidence="3" id="KW-0547">Nucleotide-binding</keyword>
<sequence length="566" mass="63752">MNRTLRKFGLAKNVLKSVFLFSLNEIRRGTFLKNIRGVSKTEILEEMSWGELMEEKAARYKDRLFLMFEDQTYTYRQMNENASRLSNYFLSLGSGQGKGVAILMDNSPRFLDIFIGIQKIGMYAVPVNTSLKGDSLLYILNHCDAQYLVIDEIHLETLQKVADRLENIKTIIVNPSSAKPGKYPQGYRVLDEAYKHSSVNPGIGYRRDDICFITYTSGTTGLPKGVVYRYRKSSVKLLSLVAVMLFRKSDVLYTAMPLFHGNALFVTVTNALSVGAKVALAKKFSASRFWDDIRKYHVTTFNTIGAMIPILMKQPEKSDDREHNVRFIISAACPADLWEKFEKRFGLTIYETYGAVDGGGKTILNLGTAPVGSIGKPPMKVKYRIVDADMNDVPDGTPGELVFPVSGKKNTSSVEYYKNEKASSEKMNKGHIFTGDLIKRDTNGFLYFIGRNTESMRIKGENVSAFEVEQAIQKHPDVLEAAVYAVPSELAEDDIMASITLVEGKVLKETDLIEYLKENLPKFAVPRYVKIAPELPKTETHRVKKKELEVLKVVSGTWDESKKAYV</sequence>
<dbReference type="Pfam" id="PF00501">
    <property type="entry name" value="AMP-binding"/>
    <property type="match status" value="1"/>
</dbReference>